<dbReference type="GO" id="GO:0003713">
    <property type="term" value="F:transcription coactivator activity"/>
    <property type="evidence" value="ECO:0007669"/>
    <property type="project" value="TreeGrafter"/>
</dbReference>
<dbReference type="InterPro" id="IPR013921">
    <property type="entry name" value="Mediator_Med20"/>
</dbReference>
<dbReference type="AlphaFoldDB" id="A0A565BJB0"/>
<keyword evidence="4" id="KW-0010">Activator</keyword>
<dbReference type="OrthoDB" id="1854899at2759"/>
<evidence type="ECO:0000256" key="1">
    <source>
        <dbReference type="ARBA" id="ARBA00004123"/>
    </source>
</evidence>
<proteinExistence type="inferred from homology"/>
<evidence type="ECO:0000256" key="3">
    <source>
        <dbReference type="ARBA" id="ARBA00023242"/>
    </source>
</evidence>
<dbReference type="GO" id="GO:0006357">
    <property type="term" value="P:regulation of transcription by RNA polymerase II"/>
    <property type="evidence" value="ECO:0007669"/>
    <property type="project" value="InterPro"/>
</dbReference>
<comment type="caution">
    <text evidence="5">The sequence shown here is derived from an EMBL/GenBank/DDBJ whole genome shotgun (WGS) entry which is preliminary data.</text>
</comment>
<comment type="subunit">
    <text evidence="4">Component of the Mediator complex.</text>
</comment>
<comment type="subcellular location">
    <subcellularLocation>
        <location evidence="1 4">Nucleus</location>
    </subcellularLocation>
</comment>
<gene>
    <name evidence="4" type="primary">MED20</name>
    <name evidence="5" type="ORF">ANE_LOCUS12176</name>
</gene>
<evidence type="ECO:0000256" key="4">
    <source>
        <dbReference type="RuleBase" id="RU364152"/>
    </source>
</evidence>
<evidence type="ECO:0000313" key="6">
    <source>
        <dbReference type="Proteomes" id="UP000489600"/>
    </source>
</evidence>
<protein>
    <recommendedName>
        <fullName evidence="4">Mediator of RNA polymerase II transcription subunit 20</fullName>
    </recommendedName>
    <alternativeName>
        <fullName evidence="4">Mediator complex subunit 20</fullName>
    </alternativeName>
</protein>
<dbReference type="EMBL" id="CABITT030000004">
    <property type="protein sequence ID" value="VVB01732.1"/>
    <property type="molecule type" value="Genomic_DNA"/>
</dbReference>
<dbReference type="Proteomes" id="UP000489600">
    <property type="component" value="Unassembled WGS sequence"/>
</dbReference>
<dbReference type="PANTHER" id="PTHR12465:SF0">
    <property type="entry name" value="MEDIATOR OF RNA POLYMERASE II TRANSCRIPTION SUBUNIT 20"/>
    <property type="match status" value="1"/>
</dbReference>
<dbReference type="GO" id="GO:0016592">
    <property type="term" value="C:mediator complex"/>
    <property type="evidence" value="ECO:0007669"/>
    <property type="project" value="InterPro"/>
</dbReference>
<evidence type="ECO:0000313" key="5">
    <source>
        <dbReference type="EMBL" id="VVB01732.1"/>
    </source>
</evidence>
<reference evidence="5" key="1">
    <citation type="submission" date="2019-07" db="EMBL/GenBank/DDBJ databases">
        <authorList>
            <person name="Dittberner H."/>
        </authorList>
    </citation>
    <scope>NUCLEOTIDE SEQUENCE [LARGE SCALE GENOMIC DNA]</scope>
</reference>
<name>A0A565BJB0_9BRAS</name>
<evidence type="ECO:0000256" key="2">
    <source>
        <dbReference type="ARBA" id="ARBA00010743"/>
    </source>
</evidence>
<dbReference type="Pfam" id="PF08612">
    <property type="entry name" value="Med20"/>
    <property type="match status" value="1"/>
</dbReference>
<accession>A0A565BJB0</accession>
<keyword evidence="4" id="KW-0804">Transcription</keyword>
<keyword evidence="6" id="KW-1185">Reference proteome</keyword>
<dbReference type="PANTHER" id="PTHR12465">
    <property type="entry name" value="UBIQUITIN SPECIFIC PROTEASE HOMOLOG 49"/>
    <property type="match status" value="1"/>
</dbReference>
<comment type="function">
    <text evidence="4">Component of the Mediator complex, a coactivator involved in the regulated transcription of nearly all RNA polymerase II-dependent genes. Mediator functions as a bridge to convey information from gene-specific regulatory proteins to the basal RNA polymerase II transcription machinery. Mediator is recruited to promoters by direct interactions with regulatory proteins and serves as a scaffold for the assembly of a functional preinitiation complex with RNA polymerase II and the general transcription factors.</text>
</comment>
<keyword evidence="3 4" id="KW-0539">Nucleus</keyword>
<sequence length="219" mass="25133">MPVKWVLYWQPNQGSTVSSQILNEATQCVESINGVKEGRWKAALNYYRPILREQANQAEFPRDFLGISLADQPSKYYFIIRSQRIVLEADSSIQLIMEKLQSYKSKVALYIEGFQFELGDFRLRVGKVVPTHSENVRGIVMEVEYLPISSIEKARKVMEEFLDMWHEALSKRSLPGKFVNIDLNFAEFGLTDSYTPQHTAVRYALVMAQMIATVQAVRG</sequence>
<organism evidence="5 6">
    <name type="scientific">Arabis nemorensis</name>
    <dbReference type="NCBI Taxonomy" id="586526"/>
    <lineage>
        <taxon>Eukaryota</taxon>
        <taxon>Viridiplantae</taxon>
        <taxon>Streptophyta</taxon>
        <taxon>Embryophyta</taxon>
        <taxon>Tracheophyta</taxon>
        <taxon>Spermatophyta</taxon>
        <taxon>Magnoliopsida</taxon>
        <taxon>eudicotyledons</taxon>
        <taxon>Gunneridae</taxon>
        <taxon>Pentapetalae</taxon>
        <taxon>rosids</taxon>
        <taxon>malvids</taxon>
        <taxon>Brassicales</taxon>
        <taxon>Brassicaceae</taxon>
        <taxon>Arabideae</taxon>
        <taxon>Arabis</taxon>
    </lineage>
</organism>
<keyword evidence="4" id="KW-0805">Transcription regulation</keyword>
<comment type="similarity">
    <text evidence="2 4">Belongs to the Mediator complex subunit 20 family.</text>
</comment>